<dbReference type="EMBL" id="FN668661">
    <property type="protein sequence ID" value="CBK23644.2"/>
    <property type="molecule type" value="Genomic_DNA"/>
</dbReference>
<name>D8M691_BLAHO</name>
<dbReference type="OMA" id="PRIRTEY"/>
<gene>
    <name evidence="1" type="ORF">GSBLH_T00007137001</name>
</gene>
<dbReference type="OrthoDB" id="6414449at2759"/>
<keyword evidence="2" id="KW-1185">Reference proteome</keyword>
<sequence length="1932" mass="214723">MRLQVDCSRLSPRLLSPFGSLFDPVLYVDHTYVLSLFLRDLHGNLYDRGRTLVPFFNAAISSVECINDFNETIVTQWTRQNSILELQFSTLRCVELLLSTNPGITSLTLYIDSTEIFSRYVLFQEWPAYSSSLSFASPLPSFPALPTTVVVNQPYFLLLETSYTLTVNRVVQQPIAIGSQSIAMYALEFTRITTVTVSILDASQTSVVTQRVSTVCDNQDLMVRDVQVNQDGLELLALFYITDGSFNKCPRQNVDISVLFVGNTSALCILQYNTTVYPYNYLCRLMLPSGSCDVRERIECRYVITAMVDGSEIGKFTKQINSMSPTDSVSSIVCEGAGLSGGKFFDTNFILIHGLSASSLVFISLVNSNDQSSFPYYTLSTFQEDEVLKLRYVVYPIMTAEEYNGKLDLDLSILVNNVEILKTLTQRSGGDWVDAFSIPMKLWMKFSYQSVEYSLPCFARHSEFIRQNLIIYMIEKDTRTTTPVFPSVAHIANSSYLLYSSSYTTNHYTLRIFFNQTFLNSIGISILSSNEKILVDPEGMIYANTQSTLRLRSDDALSNMLNTEDLHAMIVNEGTEISFTEEVSQNQIRLKFVPLHCSTSETILYYCFARSSSCHSVRFLVSALSWFNPFAWKCGVKDRSIQPILVDGTDGLYNPRIRTEYYFTLAFEACNNIVDESINIVLTYTSDQTYSFVLDNKSIAMIEPNVHKVRLPILCESSSFCITKQKYHLQIVVNDVPFEYDSMISCSRNDITGYSVEYSNTYVGSTVYVVLTLEYQFGLDCITMNNNLNVLLPGKMTLTDPDGFNSTVVFFKDSDVVGPCTMVPTKKGNYTFSSSRLQFVVPIDSIVPSRTLSSISVFNATGEEIDHKDTVISVLAGTSLTLVVHLVDEFGIQVNAERLIESVVLNVISYEDGNPQTYFQLHPEYRDGELMFTSSPYTQGVFYLYVAYKDAFSDISLTGDDWWIEIQDYCIIEVNINSLREETDNDLSLTCESGVYCMTIESCVDSWENCPGACLGDTPVKCADGTCVSDLKECPCPAQLPYHCFNLMGINATYYQEPLCVMEESYCNNVPRCPPTAPYHCSDYTCQASLSMCTSDVRCPPTHIKIRNHCVVDIDDYLEKNADAPFVLSTKYMVCPDYLHRASNMDYCPSFLTCSPGYVLCDDNTCRKNYTLCPVTRVCPKYTCPFGNCVDDYTLCFSNTICKKGYRLCSDRLCHPRSRDCPSYIDEAHAAALERGMKLCRSGDVVSRDIVCPNNIICPVGQFKCPDNTCRDSPLSCPFSLLCPAGSVDFPSLLHFACPSGGCVSHLSLCPTLPVCPSFAPVLCPGKFCMPTLADCPELPPCPPHAPYRCPSGECVEYAATCAPGIRCPANKPYLCSNGTCVKAADLCPIIETCPAGYLMCYDGSCVDHNSVCLPPPVCPSLSVRCLDGSCRSAVDIEEAVLDYFGVAPAYETCVSRKLEETSDTNPCLCAEKGYLYCGDRCALDCPLWLPLYRECTEKYYDVLRSICAEEADFYPCPSQLIETASLAPSYRMCPTDNPILCPDGSCVSSSGDCRDVESCFYYQVQCPDGTCSNSMENCATRVTCPKSRPFLCPDSTCHANEADCVTFESCPSETPFRCPDTSCATSRANCPLGIHCNETAPILCDDFHCYESVDACENVNTNECPVGRVRCWDNTCRISQDLCPPHSCPLHVPYMCDNGQCVTDPSICSETCESVMLCKLPPKLGSATIEYETRCCDTADYNACCGYPQFEEDCLDGEVRCGDGVCRKAEDCVNGVNCPPEYPYRCAGNTCVSDPLQCQNSPLCQDGWIRCPSGRCAPSYGDCMVSLARSDGQCPSDKPVQCSDGQCRRTLEECGLLGPCPSAFPFRCPDNNCVTSEEECGFRNTCPSETQKRCDKGRNVGMCFEDETDCDDQNVCPTDKPILCLLTIAAH</sequence>
<reference evidence="1" key="1">
    <citation type="submission" date="2010-02" db="EMBL/GenBank/DDBJ databases">
        <title>Sequencing and annotation of the Blastocystis hominis genome.</title>
        <authorList>
            <person name="Wincker P."/>
        </authorList>
    </citation>
    <scope>NUCLEOTIDE SEQUENCE</scope>
    <source>
        <strain evidence="1">Singapore isolate B</strain>
    </source>
</reference>
<protein>
    <submittedName>
        <fullName evidence="1">Uncharacterized protein</fullName>
    </submittedName>
</protein>
<dbReference type="RefSeq" id="XP_012897692.1">
    <property type="nucleotide sequence ID" value="XM_013042238.1"/>
</dbReference>
<proteinExistence type="predicted"/>
<dbReference type="GeneID" id="24923261"/>
<dbReference type="InParanoid" id="D8M691"/>
<evidence type="ECO:0000313" key="2">
    <source>
        <dbReference type="Proteomes" id="UP000008312"/>
    </source>
</evidence>
<accession>D8M691</accession>
<dbReference type="Proteomes" id="UP000008312">
    <property type="component" value="Unassembled WGS sequence"/>
</dbReference>
<organism evidence="1">
    <name type="scientific">Blastocystis hominis</name>
    <dbReference type="NCBI Taxonomy" id="12968"/>
    <lineage>
        <taxon>Eukaryota</taxon>
        <taxon>Sar</taxon>
        <taxon>Stramenopiles</taxon>
        <taxon>Bigyra</taxon>
        <taxon>Opalozoa</taxon>
        <taxon>Opalinata</taxon>
        <taxon>Blastocystidae</taxon>
        <taxon>Blastocystis</taxon>
    </lineage>
</organism>
<evidence type="ECO:0000313" key="1">
    <source>
        <dbReference type="EMBL" id="CBK23644.2"/>
    </source>
</evidence>